<evidence type="ECO:0000256" key="2">
    <source>
        <dbReference type="ARBA" id="ARBA00022448"/>
    </source>
</evidence>
<keyword evidence="6 11" id="KW-1133">Transmembrane helix</keyword>
<dbReference type="CDD" id="cd06503">
    <property type="entry name" value="ATP-synt_Fo_b"/>
    <property type="match status" value="1"/>
</dbReference>
<dbReference type="Pfam" id="PF00430">
    <property type="entry name" value="ATP-synt_B"/>
    <property type="match status" value="1"/>
</dbReference>
<keyword evidence="7 11" id="KW-0406">Ion transport</keyword>
<evidence type="ECO:0000256" key="6">
    <source>
        <dbReference type="ARBA" id="ARBA00022989"/>
    </source>
</evidence>
<protein>
    <recommendedName>
        <fullName evidence="11">ATP synthase subunit b, chloroplastic</fullName>
    </recommendedName>
    <alternativeName>
        <fullName evidence="11">ATP synthase F(0) sector subunit b</fullName>
    </alternativeName>
    <alternativeName>
        <fullName evidence="11">ATPase subunit I</fullName>
    </alternativeName>
</protein>
<dbReference type="GeneID" id="22160148"/>
<evidence type="ECO:0000256" key="5">
    <source>
        <dbReference type="ARBA" id="ARBA00022781"/>
    </source>
</evidence>
<geneLocation type="chloroplast" evidence="15"/>
<dbReference type="GO" id="GO:0009535">
    <property type="term" value="C:chloroplast thylakoid membrane"/>
    <property type="evidence" value="ECO:0007669"/>
    <property type="project" value="UniProtKB-SubCell"/>
</dbReference>
<keyword evidence="3 11" id="KW-0138">CF(0)</keyword>
<evidence type="ECO:0000256" key="11">
    <source>
        <dbReference type="HAMAP-Rule" id="MF_01398"/>
    </source>
</evidence>
<dbReference type="GO" id="GO:0045259">
    <property type="term" value="C:proton-transporting ATP synthase complex"/>
    <property type="evidence" value="ECO:0007669"/>
    <property type="project" value="UniProtKB-KW"/>
</dbReference>
<feature type="transmembrane region" description="Helical" evidence="11">
    <location>
        <begin position="27"/>
        <end position="45"/>
    </location>
</feature>
<keyword evidence="11" id="KW-0793">Thylakoid</keyword>
<evidence type="ECO:0000256" key="9">
    <source>
        <dbReference type="ARBA" id="ARBA00023310"/>
    </source>
</evidence>
<keyword evidence="13" id="KW-0175">Coiled coil</keyword>
<evidence type="ECO:0000256" key="7">
    <source>
        <dbReference type="ARBA" id="ARBA00023065"/>
    </source>
</evidence>
<keyword evidence="2 11" id="KW-0813">Transport</keyword>
<dbReference type="PANTHER" id="PTHR34264:SF3">
    <property type="entry name" value="ATP SYNTHASE SUBUNIT B, CHLOROPLASTIC"/>
    <property type="match status" value="1"/>
</dbReference>
<keyword evidence="15" id="KW-0934">Plastid</keyword>
<feature type="compositionally biased region" description="Basic and acidic residues" evidence="14">
    <location>
        <begin position="101"/>
        <end position="113"/>
    </location>
</feature>
<dbReference type="EMBL" id="KM462878">
    <property type="protein sequence ID" value="AIT94821.1"/>
    <property type="molecule type" value="Genomic_DNA"/>
</dbReference>
<keyword evidence="9 11" id="KW-0066">ATP synthesis</keyword>
<dbReference type="HAMAP" id="MF_01398">
    <property type="entry name" value="ATP_synth_b_bprime"/>
    <property type="match status" value="1"/>
</dbReference>
<keyword evidence="8 11" id="KW-0472">Membrane</keyword>
<evidence type="ECO:0000256" key="12">
    <source>
        <dbReference type="RuleBase" id="RU003848"/>
    </source>
</evidence>
<reference evidence="15" key="1">
    <citation type="journal article" date="2014" name="BMC Evol. Biol.">
        <title>Chloroplast phylogenomic analysis resolves deep-level relationships within the green algal class Trebouxiophyceae.</title>
        <authorList>
            <person name="Lemieux C."/>
            <person name="Otis C."/>
            <person name="Turmel M."/>
        </authorList>
    </citation>
    <scope>NUCLEOTIDE SEQUENCE</scope>
</reference>
<dbReference type="GO" id="GO:0046933">
    <property type="term" value="F:proton-transporting ATP synthase activity, rotational mechanism"/>
    <property type="evidence" value="ECO:0007669"/>
    <property type="project" value="UniProtKB-UniRule"/>
</dbReference>
<comment type="subcellular location">
    <subcellularLocation>
        <location evidence="1">Membrane</location>
        <topology evidence="1">Single-pass membrane protein</topology>
    </subcellularLocation>
    <subcellularLocation>
        <location evidence="11">Plastid</location>
        <location evidence="11">Chloroplast thylakoid membrane</location>
        <topology evidence="11">Single-pass membrane protein</topology>
    </subcellularLocation>
</comment>
<comment type="similarity">
    <text evidence="11 12">Belongs to the ATPase B chain family.</text>
</comment>
<evidence type="ECO:0000256" key="10">
    <source>
        <dbReference type="ARBA" id="ARBA00025198"/>
    </source>
</evidence>
<feature type="region of interest" description="Disordered" evidence="14">
    <location>
        <begin position="94"/>
        <end position="113"/>
    </location>
</feature>
<evidence type="ECO:0000256" key="14">
    <source>
        <dbReference type="SAM" id="MobiDB-lite"/>
    </source>
</evidence>
<keyword evidence="5 11" id="KW-0375">Hydrogen ion transport</keyword>
<evidence type="ECO:0000256" key="1">
    <source>
        <dbReference type="ARBA" id="ARBA00004167"/>
    </source>
</evidence>
<sequence>MNQLILLMHLPLGEGFGFNGNILETNIINLAVVVGIVVTFVGDAIRSLLENRRQLIVNTLQQAEQRAQEAQAKLGEARAQLELAQKKAASIRQQGQATAEQEQRNFQKQTQDDTTRLYELKDESIRLQQQKAVAQVSQKVISLALAKVREKLTQRLDATFHESVNNFNVVLFTNYTPR</sequence>
<comment type="subunit">
    <text evidence="11">F-type ATPases have 2 components, F(1) - the catalytic core - and F(0) - the membrane proton channel. F(1) has five subunits: alpha(3), beta(3), gamma(1), delta(1), epsilon(1). F(0) has four main subunits: a(1), b(1), b'(1) and c(10-14). The alpha and beta chains form an alternating ring which encloses part of the gamma chain. F(1) is attached to F(0) by a central stalk formed by the gamma and epsilon chains, while a peripheral stalk is formed by the delta, b and b' chains.</text>
</comment>
<dbReference type="RefSeq" id="YP_009106051.1">
    <property type="nucleotide sequence ID" value="NC_025539.1"/>
</dbReference>
<organism evidence="15">
    <name type="scientific">Choricystis parasitica</name>
    <dbReference type="NCBI Taxonomy" id="41300"/>
    <lineage>
        <taxon>Eukaryota</taxon>
        <taxon>Viridiplantae</taxon>
        <taxon>Chlorophyta</taxon>
        <taxon>core chlorophytes</taxon>
        <taxon>Trebouxiophyceae</taxon>
        <taxon>Trebouxiophyceae incertae sedis</taxon>
        <taxon>Choricystis clade</taxon>
        <taxon>Choricystis</taxon>
    </lineage>
</organism>
<keyword evidence="4 11" id="KW-0812">Transmembrane</keyword>
<gene>
    <name evidence="11 15" type="primary">atpF</name>
</gene>
<comment type="function">
    <text evidence="11">Component of the F(0) channel, it forms part of the peripheral stalk, linking F(1) to F(0).</text>
</comment>
<feature type="coiled-coil region" evidence="13">
    <location>
        <begin position="46"/>
        <end position="94"/>
    </location>
</feature>
<evidence type="ECO:0000313" key="15">
    <source>
        <dbReference type="EMBL" id="AIT94821.1"/>
    </source>
</evidence>
<comment type="miscellaneous">
    <text evidence="11">In plastids the F-type ATPase is also known as CF(1)CF(0).</text>
</comment>
<evidence type="ECO:0000256" key="4">
    <source>
        <dbReference type="ARBA" id="ARBA00022692"/>
    </source>
</evidence>
<dbReference type="PANTHER" id="PTHR34264">
    <property type="entry name" value="ATP SYNTHASE SUBUNIT B, CHLOROPLASTIC"/>
    <property type="match status" value="1"/>
</dbReference>
<accession>A0A097KNS4</accession>
<evidence type="ECO:0000256" key="13">
    <source>
        <dbReference type="SAM" id="Coils"/>
    </source>
</evidence>
<dbReference type="InterPro" id="IPR002146">
    <property type="entry name" value="ATP_synth_b/b'su_bac/chlpt"/>
</dbReference>
<name>A0A097KNS4_9CHLO</name>
<keyword evidence="15" id="KW-0150">Chloroplast</keyword>
<evidence type="ECO:0000256" key="3">
    <source>
        <dbReference type="ARBA" id="ARBA00022547"/>
    </source>
</evidence>
<proteinExistence type="inferred from homology"/>
<comment type="function">
    <text evidence="10 11">F(1)F(0) ATP synthase produces ATP from ADP in the presence of a proton or sodium gradient. F-type ATPases consist of two structural domains, F(1) containing the extramembraneous catalytic core and F(0) containing the membrane proton channel, linked together by a central stalk and a peripheral stalk. During catalysis, ATP synthesis in the catalytic domain of F(1) is coupled via a rotary mechanism of the central stalk subunits to proton translocation.</text>
</comment>
<evidence type="ECO:0000256" key="8">
    <source>
        <dbReference type="ARBA" id="ARBA00023136"/>
    </source>
</evidence>
<dbReference type="AlphaFoldDB" id="A0A097KNS4"/>